<evidence type="ECO:0000313" key="1">
    <source>
        <dbReference type="EMBL" id="KAF7275441.1"/>
    </source>
</evidence>
<sequence>VLMETSVKGAVALPKIDVDISTLRGAGVSNFPIANGESEGGCDEIQI</sequence>
<proteinExistence type="predicted"/>
<comment type="caution">
    <text evidence="1">The sequence shown here is derived from an EMBL/GenBank/DDBJ whole genome shotgun (WGS) entry which is preliminary data.</text>
</comment>
<accession>A0A834M859</accession>
<gene>
    <name evidence="1" type="ORF">GWI33_011748</name>
</gene>
<feature type="non-terminal residue" evidence="1">
    <location>
        <position position="1"/>
    </location>
</feature>
<protein>
    <submittedName>
        <fullName evidence="1">Uncharacterized protein</fullName>
    </submittedName>
</protein>
<name>A0A834M859_RHYFE</name>
<reference evidence="1" key="1">
    <citation type="submission" date="2020-08" db="EMBL/GenBank/DDBJ databases">
        <title>Genome sequencing and assembly of the red palm weevil Rhynchophorus ferrugineus.</title>
        <authorList>
            <person name="Dias G.B."/>
            <person name="Bergman C.M."/>
            <person name="Manee M."/>
        </authorList>
    </citation>
    <scope>NUCLEOTIDE SEQUENCE</scope>
    <source>
        <strain evidence="1">AA-2017</strain>
        <tissue evidence="1">Whole larva</tissue>
    </source>
</reference>
<dbReference type="Proteomes" id="UP000625711">
    <property type="component" value="Unassembled WGS sequence"/>
</dbReference>
<keyword evidence="2" id="KW-1185">Reference proteome</keyword>
<dbReference type="AlphaFoldDB" id="A0A834M859"/>
<evidence type="ECO:0000313" key="2">
    <source>
        <dbReference type="Proteomes" id="UP000625711"/>
    </source>
</evidence>
<dbReference type="EMBL" id="JAACXV010010417">
    <property type="protein sequence ID" value="KAF7275441.1"/>
    <property type="molecule type" value="Genomic_DNA"/>
</dbReference>
<organism evidence="1 2">
    <name type="scientific">Rhynchophorus ferrugineus</name>
    <name type="common">Red palm weevil</name>
    <name type="synonym">Curculio ferrugineus</name>
    <dbReference type="NCBI Taxonomy" id="354439"/>
    <lineage>
        <taxon>Eukaryota</taxon>
        <taxon>Metazoa</taxon>
        <taxon>Ecdysozoa</taxon>
        <taxon>Arthropoda</taxon>
        <taxon>Hexapoda</taxon>
        <taxon>Insecta</taxon>
        <taxon>Pterygota</taxon>
        <taxon>Neoptera</taxon>
        <taxon>Endopterygota</taxon>
        <taxon>Coleoptera</taxon>
        <taxon>Polyphaga</taxon>
        <taxon>Cucujiformia</taxon>
        <taxon>Curculionidae</taxon>
        <taxon>Dryophthorinae</taxon>
        <taxon>Rhynchophorus</taxon>
    </lineage>
</organism>